<dbReference type="InterPro" id="IPR029463">
    <property type="entry name" value="Lys_MEP"/>
</dbReference>
<organism evidence="10 11">
    <name type="scientific">Paramarasmius palmivorus</name>
    <dbReference type="NCBI Taxonomy" id="297713"/>
    <lineage>
        <taxon>Eukaryota</taxon>
        <taxon>Fungi</taxon>
        <taxon>Dikarya</taxon>
        <taxon>Basidiomycota</taxon>
        <taxon>Agaricomycotina</taxon>
        <taxon>Agaricomycetes</taxon>
        <taxon>Agaricomycetidae</taxon>
        <taxon>Agaricales</taxon>
        <taxon>Marasmiineae</taxon>
        <taxon>Marasmiaceae</taxon>
        <taxon>Paramarasmius</taxon>
    </lineage>
</organism>
<keyword evidence="8" id="KW-0732">Signal</keyword>
<dbReference type="EMBL" id="JAYKXP010000374">
    <property type="protein sequence ID" value="KAK7014103.1"/>
    <property type="molecule type" value="Genomic_DNA"/>
</dbReference>
<sequence>MLSRWSIFALAVLAFTAVRGVALPAEPVHTLSKRVVYNCSDTEKLAIISAAYNSGKAMAADARNYINSHGASDSLVKTYFGNDTGLIPHVTWLYNQIANEAGTNYTLTCDYDPSGACDGGTVVARTNYLRNASRTDFCPRFYQRLPMSCSTIIDSMNGSREDTIVHEMSHALGRTTDYNGSCSSSRTLALNNATAAVNHAYAYGCFVMEVYKVLHC</sequence>
<dbReference type="Pfam" id="PF14521">
    <property type="entry name" value="Aspzincin_M35"/>
    <property type="match status" value="1"/>
</dbReference>
<feature type="signal peptide" evidence="8">
    <location>
        <begin position="1"/>
        <end position="20"/>
    </location>
</feature>
<keyword evidence="7" id="KW-0482">Metalloprotease</keyword>
<protein>
    <recommendedName>
        <fullName evidence="9">Lysine-specific metallo-endopeptidase domain-containing protein</fullName>
    </recommendedName>
</protein>
<evidence type="ECO:0000256" key="1">
    <source>
        <dbReference type="ARBA" id="ARBA00001947"/>
    </source>
</evidence>
<evidence type="ECO:0000256" key="7">
    <source>
        <dbReference type="ARBA" id="ARBA00023049"/>
    </source>
</evidence>
<evidence type="ECO:0000256" key="6">
    <source>
        <dbReference type="ARBA" id="ARBA00022833"/>
    </source>
</evidence>
<keyword evidence="4" id="KW-0479">Metal-binding</keyword>
<accession>A0AAW0AN32</accession>
<dbReference type="PANTHER" id="PTHR37016:SF3">
    <property type="entry name" value="NEUTRAL PROTEASE 2-RELATED"/>
    <property type="match status" value="1"/>
</dbReference>
<proteinExistence type="inferred from homology"/>
<dbReference type="InterPro" id="IPR050414">
    <property type="entry name" value="Fungal_M35_metalloproteases"/>
</dbReference>
<evidence type="ECO:0000313" key="11">
    <source>
        <dbReference type="Proteomes" id="UP001383192"/>
    </source>
</evidence>
<dbReference type="Gene3D" id="3.40.390.10">
    <property type="entry name" value="Collagenase (Catalytic Domain)"/>
    <property type="match status" value="1"/>
</dbReference>
<evidence type="ECO:0000259" key="9">
    <source>
        <dbReference type="Pfam" id="PF14521"/>
    </source>
</evidence>
<keyword evidence="11" id="KW-1185">Reference proteome</keyword>
<dbReference type="GO" id="GO:0004222">
    <property type="term" value="F:metalloendopeptidase activity"/>
    <property type="evidence" value="ECO:0007669"/>
    <property type="project" value="InterPro"/>
</dbReference>
<dbReference type="GO" id="GO:0006508">
    <property type="term" value="P:proteolysis"/>
    <property type="evidence" value="ECO:0007669"/>
    <property type="project" value="UniProtKB-KW"/>
</dbReference>
<evidence type="ECO:0000256" key="8">
    <source>
        <dbReference type="SAM" id="SignalP"/>
    </source>
</evidence>
<feature type="chain" id="PRO_5043451984" description="Lysine-specific metallo-endopeptidase domain-containing protein" evidence="8">
    <location>
        <begin position="21"/>
        <end position="216"/>
    </location>
</feature>
<comment type="cofactor">
    <cofactor evidence="1">
        <name>Zn(2+)</name>
        <dbReference type="ChEBI" id="CHEBI:29105"/>
    </cofactor>
</comment>
<dbReference type="PANTHER" id="PTHR37016">
    <property type="match status" value="1"/>
</dbReference>
<keyword evidence="6" id="KW-0862">Zinc</keyword>
<evidence type="ECO:0000256" key="5">
    <source>
        <dbReference type="ARBA" id="ARBA00022801"/>
    </source>
</evidence>
<keyword evidence="3" id="KW-0645">Protease</keyword>
<evidence type="ECO:0000256" key="4">
    <source>
        <dbReference type="ARBA" id="ARBA00022723"/>
    </source>
</evidence>
<dbReference type="Proteomes" id="UP001383192">
    <property type="component" value="Unassembled WGS sequence"/>
</dbReference>
<feature type="domain" description="Lysine-specific metallo-endopeptidase" evidence="9">
    <location>
        <begin position="66"/>
        <end position="206"/>
    </location>
</feature>
<keyword evidence="5" id="KW-0378">Hydrolase</keyword>
<evidence type="ECO:0000313" key="10">
    <source>
        <dbReference type="EMBL" id="KAK7014103.1"/>
    </source>
</evidence>
<evidence type="ECO:0000256" key="3">
    <source>
        <dbReference type="ARBA" id="ARBA00022670"/>
    </source>
</evidence>
<name>A0AAW0AN32_9AGAR</name>
<comment type="caution">
    <text evidence="10">The sequence shown here is derived from an EMBL/GenBank/DDBJ whole genome shotgun (WGS) entry which is preliminary data.</text>
</comment>
<dbReference type="SUPFAM" id="SSF55486">
    <property type="entry name" value="Metalloproteases ('zincins'), catalytic domain"/>
    <property type="match status" value="1"/>
</dbReference>
<dbReference type="InterPro" id="IPR024079">
    <property type="entry name" value="MetalloPept_cat_dom_sf"/>
</dbReference>
<dbReference type="GO" id="GO:0046872">
    <property type="term" value="F:metal ion binding"/>
    <property type="evidence" value="ECO:0007669"/>
    <property type="project" value="UniProtKB-KW"/>
</dbReference>
<dbReference type="AlphaFoldDB" id="A0AAW0AN32"/>
<gene>
    <name evidence="10" type="ORF">VNI00_019411</name>
</gene>
<comment type="similarity">
    <text evidence="2">Belongs to the peptidase M35 family.</text>
</comment>
<reference evidence="10 11" key="1">
    <citation type="submission" date="2024-01" db="EMBL/GenBank/DDBJ databases">
        <title>A draft genome for a cacao thread blight-causing isolate of Paramarasmius palmivorus.</title>
        <authorList>
            <person name="Baruah I.K."/>
            <person name="Bukari Y."/>
            <person name="Amoako-Attah I."/>
            <person name="Meinhardt L.W."/>
            <person name="Bailey B.A."/>
            <person name="Cohen S.P."/>
        </authorList>
    </citation>
    <scope>NUCLEOTIDE SEQUENCE [LARGE SCALE GENOMIC DNA]</scope>
    <source>
        <strain evidence="10 11">GH-12</strain>
    </source>
</reference>
<evidence type="ECO:0000256" key="2">
    <source>
        <dbReference type="ARBA" id="ARBA00010279"/>
    </source>
</evidence>